<keyword evidence="2" id="KW-0732">Signal</keyword>
<dbReference type="InterPro" id="IPR052042">
    <property type="entry name" value="Tail_sheath_structural"/>
</dbReference>
<feature type="signal peptide" evidence="2">
    <location>
        <begin position="1"/>
        <end position="22"/>
    </location>
</feature>
<accession>A0ABS3SVF5</accession>
<evidence type="ECO:0000313" key="6">
    <source>
        <dbReference type="Proteomes" id="UP000681315"/>
    </source>
</evidence>
<dbReference type="Pfam" id="PF17482">
    <property type="entry name" value="Phage_sheath_1C"/>
    <property type="match status" value="1"/>
</dbReference>
<dbReference type="EMBL" id="JAGEVG010000020">
    <property type="protein sequence ID" value="MBO3099671.1"/>
    <property type="molecule type" value="Genomic_DNA"/>
</dbReference>
<gene>
    <name evidence="5" type="ORF">J4051_15430</name>
</gene>
<evidence type="ECO:0000259" key="3">
    <source>
        <dbReference type="Pfam" id="PF04984"/>
    </source>
</evidence>
<comment type="caution">
    <text evidence="5">The sequence shown here is derived from an EMBL/GenBank/DDBJ whole genome shotgun (WGS) entry which is preliminary data.</text>
</comment>
<dbReference type="PANTHER" id="PTHR35861">
    <property type="match status" value="1"/>
</dbReference>
<evidence type="ECO:0000313" key="5">
    <source>
        <dbReference type="EMBL" id="MBO3099671.1"/>
    </source>
</evidence>
<feature type="chain" id="PRO_5046385526" evidence="2">
    <location>
        <begin position="23"/>
        <end position="521"/>
    </location>
</feature>
<evidence type="ECO:0000256" key="1">
    <source>
        <dbReference type="ARBA" id="ARBA00008005"/>
    </source>
</evidence>
<keyword evidence="6" id="KW-1185">Reference proteome</keyword>
<proteinExistence type="inferred from homology"/>
<dbReference type="Gene3D" id="3.40.50.11780">
    <property type="match status" value="1"/>
</dbReference>
<feature type="domain" description="Tail sheath protein C-terminal" evidence="4">
    <location>
        <begin position="410"/>
        <end position="514"/>
    </location>
</feature>
<sequence>MVNKTFILCLILSFIFSYPSFSQVRNKTTQEKAKTERRVPQKRIKKMHKVDNSGKLTNPKKKVNTPGVYVQETSNSIPSITQVETGIPVFIGYTEKGSNIPTKISSMQDYKAKFGGASNEDIGEFLINSDGSITSPNILNTPKYKMYYMLELFFDNGGSDCLITSVGHYNNSIRNEDLLDGLALLENEDLPTLLLFPDITSSENTGDPAEVYKAALAQCAERNDRFLICDVKASHGDISESVEKFRFSMGTENLKFGAAYFPPLLTTLNYRYSEDRIQVKLNNKRLVLRHPETEISANPNKADTSLYHVENGRFRTQYQDIKQLIHAKHLELPPSAAVAGVYAKIDTSKGVWKAPANVSLNKVTAPTMEIDNNAQNNLNVDSSGKSINAIRSFKGKGVMVWGARTLAGNDNEWRYIPVTRLAMTIETSVKNALEHYENAPNDPETWNKVKAMTTNYLTTLWRAGALNGTNPEAAYFVRVGLNETMTEQDLNNGKMIVEIGMASSRPAEFSLLRISQDMNGN</sequence>
<evidence type="ECO:0000256" key="2">
    <source>
        <dbReference type="SAM" id="SignalP"/>
    </source>
</evidence>
<feature type="domain" description="Tail sheath protein subtilisin-like" evidence="3">
    <location>
        <begin position="212"/>
        <end position="406"/>
    </location>
</feature>
<comment type="similarity">
    <text evidence="1">Belongs to the myoviridae tail sheath protein family.</text>
</comment>
<dbReference type="InterPro" id="IPR035089">
    <property type="entry name" value="Phage_sheath_subtilisin"/>
</dbReference>
<dbReference type="InterPro" id="IPR020287">
    <property type="entry name" value="Tail_sheath_C"/>
</dbReference>
<name>A0ABS3SVF5_9FLAO</name>
<organism evidence="5 6">
    <name type="scientific">Gelidibacter pelagius</name>
    <dbReference type="NCBI Taxonomy" id="2819985"/>
    <lineage>
        <taxon>Bacteria</taxon>
        <taxon>Pseudomonadati</taxon>
        <taxon>Bacteroidota</taxon>
        <taxon>Flavobacteriia</taxon>
        <taxon>Flavobacteriales</taxon>
        <taxon>Flavobacteriaceae</taxon>
        <taxon>Gelidibacter</taxon>
    </lineage>
</organism>
<dbReference type="Proteomes" id="UP000681315">
    <property type="component" value="Unassembled WGS sequence"/>
</dbReference>
<protein>
    <submittedName>
        <fullName evidence="5">Phage tail sheath family protein</fullName>
    </submittedName>
</protein>
<dbReference type="Pfam" id="PF04984">
    <property type="entry name" value="Phage_sheath_1"/>
    <property type="match status" value="1"/>
</dbReference>
<dbReference type="PANTHER" id="PTHR35861:SF1">
    <property type="entry name" value="PHAGE TAIL SHEATH PROTEIN"/>
    <property type="match status" value="1"/>
</dbReference>
<reference evidence="5 6" key="1">
    <citation type="submission" date="2021-03" db="EMBL/GenBank/DDBJ databases">
        <title>Gelidibacter sp. nov., isolated from costal sediment.</title>
        <authorList>
            <person name="Lun K.-Y."/>
        </authorList>
    </citation>
    <scope>NUCLEOTIDE SEQUENCE [LARGE SCALE GENOMIC DNA]</scope>
    <source>
        <strain evidence="5 6">DF109</strain>
    </source>
</reference>
<evidence type="ECO:0000259" key="4">
    <source>
        <dbReference type="Pfam" id="PF17482"/>
    </source>
</evidence>